<dbReference type="PANTHER" id="PTHR11626">
    <property type="entry name" value="FARNESYL-DIPHOSPHATE FARNESYLTRANSFERASE"/>
    <property type="match status" value="1"/>
</dbReference>
<gene>
    <name evidence="2" type="ORF">Acaty_c2081</name>
</gene>
<keyword evidence="1 2" id="KW-0808">Transferase</keyword>
<dbReference type="GO" id="GO:0016117">
    <property type="term" value="P:carotenoid biosynthetic process"/>
    <property type="evidence" value="ECO:0007669"/>
    <property type="project" value="UniProtKB-ARBA"/>
</dbReference>
<dbReference type="KEGG" id="acz:Acaty_c2081"/>
<dbReference type="HOGENOM" id="CLU_031981_1_0_6"/>
<dbReference type="Pfam" id="PF00494">
    <property type="entry name" value="SQS_PSY"/>
    <property type="match status" value="1"/>
</dbReference>
<sequence>MWFSCESGITTILRSRLATIATLMLNADLAPALAFQERSLQAVSRTFALTIPRLPQGLREPVGNGYLLCRIADTIEDDPELSWSEKARWQEAFVAVVQGRAEPDAFARDFAAVLSPQMPAGERELIRNTPLVIQVTRSFNATQQEALARCVAIMGSGMAKFQEQASRAGLADLAALDSYCYVVAGVVGEMLTTLFIDYEPRLVVREADMQRLAVRFGQGLQMTNILKDFWTDWERGVNWLPRDLLARHGVDVAALAPGQDNPAFQHALLELVAIAGRHLDAALRYTLMIPREQTGMRDFCLWAIAMAVLTLRRIAAQPAFQRAEQVKISRDSVRRVVWMSQLLHRSDELLRLAFRVGVRPLPQINGGVPA</sequence>
<dbReference type="PROSITE" id="PS01044">
    <property type="entry name" value="SQUALEN_PHYTOEN_SYN_1"/>
    <property type="match status" value="1"/>
</dbReference>
<dbReference type="AlphaFoldDB" id="A0A060A1B7"/>
<dbReference type="InterPro" id="IPR033904">
    <property type="entry name" value="Trans_IPPS_HH"/>
</dbReference>
<protein>
    <submittedName>
        <fullName evidence="2">Phytoene synthase</fullName>
        <ecNumber evidence="2">2.5.1.32</ecNumber>
    </submittedName>
</protein>
<dbReference type="InterPro" id="IPR044844">
    <property type="entry name" value="Trans_IPPS_euk-type"/>
</dbReference>
<dbReference type="EC" id="2.5.1.32" evidence="2"/>
<dbReference type="eggNOG" id="COG1562">
    <property type="taxonomic scope" value="Bacteria"/>
</dbReference>
<dbReference type="InterPro" id="IPR019845">
    <property type="entry name" value="Squalene/phytoene_synthase_CS"/>
</dbReference>
<proteinExistence type="predicted"/>
<dbReference type="GO" id="GO:0045338">
    <property type="term" value="P:farnesyl diphosphate metabolic process"/>
    <property type="evidence" value="ECO:0007669"/>
    <property type="project" value="InterPro"/>
</dbReference>
<dbReference type="Gene3D" id="1.10.600.10">
    <property type="entry name" value="Farnesyl Diphosphate Synthase"/>
    <property type="match status" value="1"/>
</dbReference>
<dbReference type="InterPro" id="IPR002060">
    <property type="entry name" value="Squ/phyt_synthse"/>
</dbReference>
<evidence type="ECO:0000256" key="1">
    <source>
        <dbReference type="ARBA" id="ARBA00022679"/>
    </source>
</evidence>
<evidence type="ECO:0000313" key="3">
    <source>
        <dbReference type="Proteomes" id="UP000005522"/>
    </source>
</evidence>
<organism evidence="2 3">
    <name type="scientific">Acidithiobacillus caldus (strain ATCC 51756 / DSM 8584 / KU)</name>
    <dbReference type="NCBI Taxonomy" id="637389"/>
    <lineage>
        <taxon>Bacteria</taxon>
        <taxon>Pseudomonadati</taxon>
        <taxon>Pseudomonadota</taxon>
        <taxon>Acidithiobacillia</taxon>
        <taxon>Acidithiobacillales</taxon>
        <taxon>Acidithiobacillaceae</taxon>
        <taxon>Acidithiobacillus</taxon>
    </lineage>
</organism>
<dbReference type="Proteomes" id="UP000005522">
    <property type="component" value="Chromosome"/>
</dbReference>
<dbReference type="EMBL" id="CP005986">
    <property type="protein sequence ID" value="AIA55937.1"/>
    <property type="molecule type" value="Genomic_DNA"/>
</dbReference>
<dbReference type="PANTHER" id="PTHR11626:SF2">
    <property type="entry name" value="SQUALENE SYNTHASE"/>
    <property type="match status" value="1"/>
</dbReference>
<dbReference type="GO" id="GO:0051996">
    <property type="term" value="F:squalene synthase [NAD(P)H] activity"/>
    <property type="evidence" value="ECO:0007669"/>
    <property type="project" value="InterPro"/>
</dbReference>
<name>A0A060A1B7_ACICK</name>
<reference evidence="2 3" key="1">
    <citation type="journal article" date="2009" name="J. Bacteriol.">
        <title>Draft genome sequence of the extremely acidophilic bacterium Acidithiobacillus caldus ATCC 51756 reveals metabolic versatility in the genus Acidithiobacillus.</title>
        <authorList>
            <person name="Valdes J."/>
            <person name="Quatrini R."/>
            <person name="Hallberg K."/>
            <person name="Dopson M."/>
            <person name="Valenzuela P.D."/>
            <person name="Holmes D.S."/>
        </authorList>
    </citation>
    <scope>NUCLEOTIDE SEQUENCE [LARGE SCALE GENOMIC DNA]</scope>
    <source>
        <strain evidence="3">ATCC 51756 / DSM 8584 / KU</strain>
    </source>
</reference>
<dbReference type="SFLD" id="SFLDS00005">
    <property type="entry name" value="Isoprenoid_Synthase_Type_I"/>
    <property type="match status" value="1"/>
</dbReference>
<dbReference type="SFLD" id="SFLDG01018">
    <property type="entry name" value="Squalene/Phytoene_Synthase_Lik"/>
    <property type="match status" value="1"/>
</dbReference>
<dbReference type="CDD" id="cd00683">
    <property type="entry name" value="Trans_IPPS_HH"/>
    <property type="match status" value="1"/>
</dbReference>
<dbReference type="SUPFAM" id="SSF48576">
    <property type="entry name" value="Terpenoid synthases"/>
    <property type="match status" value="1"/>
</dbReference>
<evidence type="ECO:0000313" key="2">
    <source>
        <dbReference type="EMBL" id="AIA55937.1"/>
    </source>
</evidence>
<dbReference type="InterPro" id="IPR008949">
    <property type="entry name" value="Isoprenoid_synthase_dom_sf"/>
</dbReference>
<accession>A0A060A1B7</accession>